<dbReference type="AlphaFoldDB" id="A0A067CTA7"/>
<feature type="coiled-coil region" evidence="1">
    <location>
        <begin position="227"/>
        <end position="261"/>
    </location>
</feature>
<name>A0A067CTA7_SAPPC</name>
<dbReference type="EMBL" id="KK583191">
    <property type="protein sequence ID" value="KDO33944.1"/>
    <property type="molecule type" value="Genomic_DNA"/>
</dbReference>
<reference evidence="2 3" key="1">
    <citation type="journal article" date="2013" name="PLoS Genet.">
        <title>Distinctive expansion of potential virulence genes in the genome of the oomycete fish pathogen Saprolegnia parasitica.</title>
        <authorList>
            <person name="Jiang R.H."/>
            <person name="de Bruijn I."/>
            <person name="Haas B.J."/>
            <person name="Belmonte R."/>
            <person name="Lobach L."/>
            <person name="Christie J."/>
            <person name="van den Ackerveken G."/>
            <person name="Bottin A."/>
            <person name="Bulone V."/>
            <person name="Diaz-Moreno S.M."/>
            <person name="Dumas B."/>
            <person name="Fan L."/>
            <person name="Gaulin E."/>
            <person name="Govers F."/>
            <person name="Grenville-Briggs L.J."/>
            <person name="Horner N.R."/>
            <person name="Levin J.Z."/>
            <person name="Mammella M."/>
            <person name="Meijer H.J."/>
            <person name="Morris P."/>
            <person name="Nusbaum C."/>
            <person name="Oome S."/>
            <person name="Phillips A.J."/>
            <person name="van Rooyen D."/>
            <person name="Rzeszutek E."/>
            <person name="Saraiva M."/>
            <person name="Secombes C.J."/>
            <person name="Seidl M.F."/>
            <person name="Snel B."/>
            <person name="Stassen J.H."/>
            <person name="Sykes S."/>
            <person name="Tripathy S."/>
            <person name="van den Berg H."/>
            <person name="Vega-Arreguin J.C."/>
            <person name="Wawra S."/>
            <person name="Young S.K."/>
            <person name="Zeng Q."/>
            <person name="Dieguez-Uribeondo J."/>
            <person name="Russ C."/>
            <person name="Tyler B.M."/>
            <person name="van West P."/>
        </authorList>
    </citation>
    <scope>NUCLEOTIDE SEQUENCE [LARGE SCALE GENOMIC DNA]</scope>
    <source>
        <strain evidence="2 3">CBS 223.65</strain>
    </source>
</reference>
<evidence type="ECO:0000313" key="2">
    <source>
        <dbReference type="EMBL" id="KDO33944.1"/>
    </source>
</evidence>
<evidence type="ECO:0000256" key="1">
    <source>
        <dbReference type="SAM" id="Coils"/>
    </source>
</evidence>
<accession>A0A067CTA7</accession>
<dbReference type="KEGG" id="spar:SPRG_01222"/>
<keyword evidence="1" id="KW-0175">Coiled coil</keyword>
<dbReference type="Proteomes" id="UP000030745">
    <property type="component" value="Unassembled WGS sequence"/>
</dbReference>
<dbReference type="GeneID" id="24123823"/>
<organism evidence="2 3">
    <name type="scientific">Saprolegnia parasitica (strain CBS 223.65)</name>
    <dbReference type="NCBI Taxonomy" id="695850"/>
    <lineage>
        <taxon>Eukaryota</taxon>
        <taxon>Sar</taxon>
        <taxon>Stramenopiles</taxon>
        <taxon>Oomycota</taxon>
        <taxon>Saprolegniomycetes</taxon>
        <taxon>Saprolegniales</taxon>
        <taxon>Saprolegniaceae</taxon>
        <taxon>Saprolegnia</taxon>
    </lineage>
</organism>
<protein>
    <submittedName>
        <fullName evidence="2">Uncharacterized protein</fullName>
    </submittedName>
</protein>
<feature type="coiled-coil region" evidence="1">
    <location>
        <begin position="5"/>
        <end position="96"/>
    </location>
</feature>
<keyword evidence="3" id="KW-1185">Reference proteome</keyword>
<dbReference type="VEuPathDB" id="FungiDB:SPRG_01222"/>
<dbReference type="RefSeq" id="XP_012194837.1">
    <property type="nucleotide sequence ID" value="XM_012339447.1"/>
</dbReference>
<proteinExistence type="predicted"/>
<feature type="coiled-coil region" evidence="1">
    <location>
        <begin position="129"/>
        <end position="156"/>
    </location>
</feature>
<sequence>MDAEVARQTADAAAKEASLNELKTKTKAFADAMTAEKKQLEASLATAKAELADIKVKATAFADNVHAQIVAEKDHVHALESQVQAKEAKLVTLKAQPASPSLDQGASEAVVVAKEREMQQRLDEAMATMRAQAFEKAQLEQDARSAQAQAHMRELEQLQATSLAQVDGLTAQLATASAHAQSLQANASAAESASASRATALQETLQTVEGLLEQLAPMAQAHAGVSMRCDDNAAEHLEGRVQRLEAEKATLEKDEAAIETVLRDDSIARDGLVGADTALDVDNLSMPIVSSNVGVEAVEAAIATDARSTPLFHAILRVAAEANLLPDLPRRSQGELMAVGDVVLPDVGI</sequence>
<gene>
    <name evidence="2" type="ORF">SPRG_01222</name>
</gene>
<dbReference type="OMA" id="AHWALID"/>
<evidence type="ECO:0000313" key="3">
    <source>
        <dbReference type="Proteomes" id="UP000030745"/>
    </source>
</evidence>